<organism evidence="1 2">
    <name type="scientific">Mycena albidolilacea</name>
    <dbReference type="NCBI Taxonomy" id="1033008"/>
    <lineage>
        <taxon>Eukaryota</taxon>
        <taxon>Fungi</taxon>
        <taxon>Dikarya</taxon>
        <taxon>Basidiomycota</taxon>
        <taxon>Agaricomycotina</taxon>
        <taxon>Agaricomycetes</taxon>
        <taxon>Agaricomycetidae</taxon>
        <taxon>Agaricales</taxon>
        <taxon>Marasmiineae</taxon>
        <taxon>Mycenaceae</taxon>
        <taxon>Mycena</taxon>
    </lineage>
</organism>
<comment type="caution">
    <text evidence="1">The sequence shown here is derived from an EMBL/GenBank/DDBJ whole genome shotgun (WGS) entry which is preliminary data.</text>
</comment>
<evidence type="ECO:0000313" key="2">
    <source>
        <dbReference type="Proteomes" id="UP001218218"/>
    </source>
</evidence>
<keyword evidence="2" id="KW-1185">Reference proteome</keyword>
<gene>
    <name evidence="1" type="ORF">DFH08DRAFT_887575</name>
</gene>
<evidence type="ECO:0000313" key="1">
    <source>
        <dbReference type="EMBL" id="KAJ7323666.1"/>
    </source>
</evidence>
<dbReference type="Proteomes" id="UP001218218">
    <property type="component" value="Unassembled WGS sequence"/>
</dbReference>
<dbReference type="InterPro" id="IPR032675">
    <property type="entry name" value="LRR_dom_sf"/>
</dbReference>
<accession>A0AAD6ZJB3</accession>
<name>A0AAD6ZJB3_9AGAR</name>
<dbReference type="Gene3D" id="3.80.10.10">
    <property type="entry name" value="Ribonuclease Inhibitor"/>
    <property type="match status" value="1"/>
</dbReference>
<dbReference type="AlphaFoldDB" id="A0AAD6ZJB3"/>
<dbReference type="SUPFAM" id="SSF52047">
    <property type="entry name" value="RNI-like"/>
    <property type="match status" value="1"/>
</dbReference>
<dbReference type="EMBL" id="JARIHO010000046">
    <property type="protein sequence ID" value="KAJ7323666.1"/>
    <property type="molecule type" value="Genomic_DNA"/>
</dbReference>
<evidence type="ECO:0008006" key="3">
    <source>
        <dbReference type="Google" id="ProtNLM"/>
    </source>
</evidence>
<protein>
    <recommendedName>
        <fullName evidence="3">F-box domain-containing protein</fullName>
    </recommendedName>
</protein>
<reference evidence="1" key="1">
    <citation type="submission" date="2023-03" db="EMBL/GenBank/DDBJ databases">
        <title>Massive genome expansion in bonnet fungi (Mycena s.s.) driven by repeated elements and novel gene families across ecological guilds.</title>
        <authorList>
            <consortium name="Lawrence Berkeley National Laboratory"/>
            <person name="Harder C.B."/>
            <person name="Miyauchi S."/>
            <person name="Viragh M."/>
            <person name="Kuo A."/>
            <person name="Thoen E."/>
            <person name="Andreopoulos B."/>
            <person name="Lu D."/>
            <person name="Skrede I."/>
            <person name="Drula E."/>
            <person name="Henrissat B."/>
            <person name="Morin E."/>
            <person name="Kohler A."/>
            <person name="Barry K."/>
            <person name="LaButti K."/>
            <person name="Morin E."/>
            <person name="Salamov A."/>
            <person name="Lipzen A."/>
            <person name="Mereny Z."/>
            <person name="Hegedus B."/>
            <person name="Baldrian P."/>
            <person name="Stursova M."/>
            <person name="Weitz H."/>
            <person name="Taylor A."/>
            <person name="Grigoriev I.V."/>
            <person name="Nagy L.G."/>
            <person name="Martin F."/>
            <person name="Kauserud H."/>
        </authorList>
    </citation>
    <scope>NUCLEOTIDE SEQUENCE</scope>
    <source>
        <strain evidence="1">CBHHK002</strain>
    </source>
</reference>
<sequence>MKLLPSRFYSKEAATRRRLRNPLRLPAELLVEIASHLTWATDVLNFSLTSSRLRTILLPEMYKSVFLFGGAWFGALEMFATRPELSVHIRRLSVDHLYEALRPEHWQEEPDIDRIARSIEKASAGFFNLQTFTWCGKQLPPDPLLRALRDTCPKLKNLHCLAKAITFDPASELFKFDDLTGFTLWVAYDEKTRGPSPMQDIPVELGDMLLQRCPNLDSLSIRLRSMPNLWIHEPELDRLVSGVWPKLRTLHLDIEIIDSTPILFWPPVTTLTRFLSMHSSITELMLAAYAILPTTVFSREIPSCLEPNPSCQLTSFEGLVQHAAELPNPATLKTFVLTTVITETYLAPIVAVLHNLPSLRELTVEFSDIDASAATHEVVSACPNLTSLHVKFYTTTFSSKEIKELSAQFRYLSQLCSLQIDKVYSATEGTMLKTALLLLGDSPLLQDICILNFRANQWCQRGHYLIVTGTKGRRFITARETGLERFYPRGKLLSRVYPKGKFNRGFRYSLEKDVLGSISKKFKRMRQ</sequence>
<proteinExistence type="predicted"/>